<organism evidence="2 3">
    <name type="scientific">Methylacidimicrobium cyclopophantes</name>
    <dbReference type="NCBI Taxonomy" id="1041766"/>
    <lineage>
        <taxon>Bacteria</taxon>
        <taxon>Pseudomonadati</taxon>
        <taxon>Verrucomicrobiota</taxon>
        <taxon>Methylacidimicrobium</taxon>
    </lineage>
</organism>
<dbReference type="OrthoDB" id="186577at2"/>
<reference evidence="2" key="1">
    <citation type="submission" date="2019-09" db="EMBL/GenBank/DDBJ databases">
        <authorList>
            <person name="Cremers G."/>
        </authorList>
    </citation>
    <scope>NUCLEOTIDE SEQUENCE [LARGE SCALE GENOMIC DNA]</scope>
    <source>
        <strain evidence="2">3B</strain>
    </source>
</reference>
<feature type="domain" description="CobQ/CobB/MinD/ParA nucleotide binding" evidence="1">
    <location>
        <begin position="8"/>
        <end position="79"/>
    </location>
</feature>
<dbReference type="EMBL" id="CABFUZ020000088">
    <property type="protein sequence ID" value="VVM05451.1"/>
    <property type="molecule type" value="Genomic_DNA"/>
</dbReference>
<dbReference type="InterPro" id="IPR027417">
    <property type="entry name" value="P-loop_NTPase"/>
</dbReference>
<dbReference type="SUPFAM" id="SSF52540">
    <property type="entry name" value="P-loop containing nucleoside triphosphate hydrolases"/>
    <property type="match status" value="1"/>
</dbReference>
<gene>
    <name evidence="2" type="ORF">MAMC_00596</name>
</gene>
<evidence type="ECO:0000259" key="1">
    <source>
        <dbReference type="Pfam" id="PF01656"/>
    </source>
</evidence>
<dbReference type="Pfam" id="PF01656">
    <property type="entry name" value="CbiA"/>
    <property type="match status" value="1"/>
</dbReference>
<comment type="caution">
    <text evidence="2">The sequence shown here is derived from an EMBL/GenBank/DDBJ whole genome shotgun (WGS) entry which is preliminary data.</text>
</comment>
<sequence length="236" mass="26579">MSKSVIHIVLGTKGGVGKTTLACHLADYLAGHHVPHLLVDADDENHSFHRFFPESMLVNPRNVRSVDSIVGMAESGDHRIVLVDLRAGSGEEMLRWFEDVPFDELRDTVRFVGWGCVTTDPDSVVVLLRWAQALGDRLQYVVVKNEKDGKEMAALEQTKEGAEFLKKRRPEEVRIPLLSPSSAVVELNKNNLSIGNALALKEKIPGLTDTMMRSRLRRYQRSIFEQFDRLAEVIFS</sequence>
<dbReference type="Proteomes" id="UP000381693">
    <property type="component" value="Unassembled WGS sequence"/>
</dbReference>
<proteinExistence type="predicted"/>
<dbReference type="RefSeq" id="WP_142524687.1">
    <property type="nucleotide sequence ID" value="NZ_CABFUZ020000088.1"/>
</dbReference>
<dbReference type="Gene3D" id="3.40.50.300">
    <property type="entry name" value="P-loop containing nucleotide triphosphate hydrolases"/>
    <property type="match status" value="1"/>
</dbReference>
<accession>A0A5E6MCG1</accession>
<dbReference type="InterPro" id="IPR002586">
    <property type="entry name" value="CobQ/CobB/MinD/ParA_Nub-bd_dom"/>
</dbReference>
<keyword evidence="3" id="KW-1185">Reference proteome</keyword>
<evidence type="ECO:0000313" key="3">
    <source>
        <dbReference type="Proteomes" id="UP000381693"/>
    </source>
</evidence>
<evidence type="ECO:0000313" key="2">
    <source>
        <dbReference type="EMBL" id="VVM05451.1"/>
    </source>
</evidence>
<name>A0A5E6MCG1_9BACT</name>
<protein>
    <recommendedName>
        <fullName evidence="1">CobQ/CobB/MinD/ParA nucleotide binding domain-containing protein</fullName>
    </recommendedName>
</protein>
<dbReference type="AlphaFoldDB" id="A0A5E6MCG1"/>